<organism evidence="1 2">
    <name type="scientific">Sulfurirhabdus autotrophica</name>
    <dbReference type="NCBI Taxonomy" id="1706046"/>
    <lineage>
        <taxon>Bacteria</taxon>
        <taxon>Pseudomonadati</taxon>
        <taxon>Pseudomonadota</taxon>
        <taxon>Betaproteobacteria</taxon>
        <taxon>Nitrosomonadales</taxon>
        <taxon>Sulfuricellaceae</taxon>
        <taxon>Sulfurirhabdus</taxon>
    </lineage>
</organism>
<reference evidence="1 2" key="1">
    <citation type="submission" date="2019-03" db="EMBL/GenBank/DDBJ databases">
        <title>Genomic Encyclopedia of Type Strains, Phase IV (KMG-IV): sequencing the most valuable type-strain genomes for metagenomic binning, comparative biology and taxonomic classification.</title>
        <authorList>
            <person name="Goeker M."/>
        </authorList>
    </citation>
    <scope>NUCLEOTIDE SEQUENCE [LARGE SCALE GENOMIC DNA]</scope>
    <source>
        <strain evidence="1 2">DSM 100309</strain>
    </source>
</reference>
<sequence>MNSEEILNDIAGKLHQEQSVILLTGDSSSNASVLLNKLDALLKHTHLVLILGSGQNQNCYQILAAQLQLDISQCSHPEIVAKVEKQLLLGEQNKIVLLCHDAESYDSLTFDCLSRLNNLNASASKEFSLVLSGNKRLLKKLKNRNLRSLQQHISAQFNISESQKASPSHFSQWRIALIVPVLIIIYFWPPFSSNQSKLISVQTEKRQEITLSSLQKIPSLKISEIVLPHPSESTPALANLEHIFESEEEALAAIKADKLK</sequence>
<comment type="caution">
    <text evidence="1">The sequence shown here is derived from an EMBL/GenBank/DDBJ whole genome shotgun (WGS) entry which is preliminary data.</text>
</comment>
<dbReference type="EMBL" id="SMCO01000023">
    <property type="protein sequence ID" value="TCV82206.1"/>
    <property type="molecule type" value="Genomic_DNA"/>
</dbReference>
<dbReference type="Proteomes" id="UP000295367">
    <property type="component" value="Unassembled WGS sequence"/>
</dbReference>
<dbReference type="RefSeq" id="WP_124946839.1">
    <property type="nucleotide sequence ID" value="NZ_BHVT01000040.1"/>
</dbReference>
<dbReference type="AlphaFoldDB" id="A0A4R3XSR7"/>
<evidence type="ECO:0000313" key="1">
    <source>
        <dbReference type="EMBL" id="TCV82206.1"/>
    </source>
</evidence>
<protein>
    <submittedName>
        <fullName evidence="1">Uncharacterized protein</fullName>
    </submittedName>
</protein>
<accession>A0A4R3XSR7</accession>
<name>A0A4R3XSR7_9PROT</name>
<evidence type="ECO:0000313" key="2">
    <source>
        <dbReference type="Proteomes" id="UP000295367"/>
    </source>
</evidence>
<proteinExistence type="predicted"/>
<gene>
    <name evidence="1" type="ORF">EDC63_1238</name>
</gene>
<keyword evidence="2" id="KW-1185">Reference proteome</keyword>